<dbReference type="OrthoDB" id="199913at2759"/>
<dbReference type="RefSeq" id="XP_035777393.1">
    <property type="nucleotide sequence ID" value="XM_035921500.1"/>
</dbReference>
<comment type="subcellular location">
    <subcellularLocation>
        <location evidence="1">Secreted</location>
    </subcellularLocation>
</comment>
<sequence length="306" mass="34403">MALWLMLGVTVLLLQPFGVVSRDCPDTNVSFYLYTRFNPNDGQYMQINDSWEKSNLSSYFNSSHPVKVIIHGFNADSFVSQLLDIKKEYLARGDYNVIFVEWSELARGSWYPAVIPNSPHVGRCIAQMIRRITEAGSTDIHLLGFSLGALVANYASVAVRPIRIRRITGLDPAKTSLTAAPEQDKLDPSDADFVDVFHTEVLFHGRNENCGDVDFYFNEGKNQPGCGAFGYACSHHRALDYFAESIRSTTGFWGYSCEPTPLYRLFGYCKVNRKAEAGEDCPFHTRDWFKVPTNAAYPFAKGKDAI</sequence>
<dbReference type="Pfam" id="PF00151">
    <property type="entry name" value="Lipase"/>
    <property type="match status" value="1"/>
</dbReference>
<organism evidence="7 8">
    <name type="scientific">Anopheles albimanus</name>
    <name type="common">New world malaria mosquito</name>
    <dbReference type="NCBI Taxonomy" id="7167"/>
    <lineage>
        <taxon>Eukaryota</taxon>
        <taxon>Metazoa</taxon>
        <taxon>Ecdysozoa</taxon>
        <taxon>Arthropoda</taxon>
        <taxon>Hexapoda</taxon>
        <taxon>Insecta</taxon>
        <taxon>Pterygota</taxon>
        <taxon>Neoptera</taxon>
        <taxon>Endopterygota</taxon>
        <taxon>Diptera</taxon>
        <taxon>Nematocera</taxon>
        <taxon>Culicoidea</taxon>
        <taxon>Culicidae</taxon>
        <taxon>Anophelinae</taxon>
        <taxon>Anopheles</taxon>
    </lineage>
</organism>
<dbReference type="AlphaFoldDB" id="A0A8W7JVQ3"/>
<dbReference type="GO" id="GO:0005615">
    <property type="term" value="C:extracellular space"/>
    <property type="evidence" value="ECO:0007669"/>
    <property type="project" value="TreeGrafter"/>
</dbReference>
<dbReference type="GO" id="GO:0016298">
    <property type="term" value="F:lipase activity"/>
    <property type="evidence" value="ECO:0007669"/>
    <property type="project" value="InterPro"/>
</dbReference>
<dbReference type="GO" id="GO:0017171">
    <property type="term" value="F:serine hydrolase activity"/>
    <property type="evidence" value="ECO:0007669"/>
    <property type="project" value="TreeGrafter"/>
</dbReference>
<keyword evidence="5" id="KW-0732">Signal</keyword>
<proteinExistence type="inferred from homology"/>
<dbReference type="InterPro" id="IPR033906">
    <property type="entry name" value="Lipase_N"/>
</dbReference>
<dbReference type="Gene3D" id="3.40.50.1820">
    <property type="entry name" value="alpha/beta hydrolase"/>
    <property type="match status" value="1"/>
</dbReference>
<dbReference type="InterPro" id="IPR000734">
    <property type="entry name" value="TAG_lipase"/>
</dbReference>
<dbReference type="EnsemblMetazoa" id="AALB008109-RA">
    <property type="protein sequence ID" value="AALB008109-PA"/>
    <property type="gene ID" value="AALB008109"/>
</dbReference>
<evidence type="ECO:0000313" key="7">
    <source>
        <dbReference type="EnsemblMetazoa" id="AALB008109-PA"/>
    </source>
</evidence>
<protein>
    <recommendedName>
        <fullName evidence="6">Lipase domain-containing protein</fullName>
    </recommendedName>
</protein>
<dbReference type="GO" id="GO:0016042">
    <property type="term" value="P:lipid catabolic process"/>
    <property type="evidence" value="ECO:0007669"/>
    <property type="project" value="TreeGrafter"/>
</dbReference>
<feature type="domain" description="Lipase" evidence="6">
    <location>
        <begin position="18"/>
        <end position="259"/>
    </location>
</feature>
<evidence type="ECO:0000259" key="6">
    <source>
        <dbReference type="Pfam" id="PF00151"/>
    </source>
</evidence>
<reference evidence="7" key="2">
    <citation type="submission" date="2022-08" db="UniProtKB">
        <authorList>
            <consortium name="EnsemblMetazoa"/>
        </authorList>
    </citation>
    <scope>IDENTIFICATION</scope>
    <source>
        <strain evidence="7">STECLA/ALBI9_A</strain>
    </source>
</reference>
<keyword evidence="3" id="KW-0964">Secreted</keyword>
<evidence type="ECO:0000313" key="8">
    <source>
        <dbReference type="Proteomes" id="UP000069272"/>
    </source>
</evidence>
<feature type="chain" id="PRO_5036442359" description="Lipase domain-containing protein" evidence="5">
    <location>
        <begin position="22"/>
        <end position="306"/>
    </location>
</feature>
<evidence type="ECO:0000256" key="3">
    <source>
        <dbReference type="ARBA" id="ARBA00022525"/>
    </source>
</evidence>
<evidence type="ECO:0000256" key="1">
    <source>
        <dbReference type="ARBA" id="ARBA00004613"/>
    </source>
</evidence>
<keyword evidence="8" id="KW-1185">Reference proteome</keyword>
<name>A0A8W7JVQ3_ANOAL</name>
<reference evidence="7 8" key="1">
    <citation type="journal article" date="2017" name="G3 (Bethesda)">
        <title>The Physical Genome Mapping of Anopheles albimanus Corrected Scaffold Misassemblies and Identified Interarm Rearrangements in Genus Anopheles.</title>
        <authorList>
            <person name="Artemov G.N."/>
            <person name="Peery A.N."/>
            <person name="Jiang X."/>
            <person name="Tu Z."/>
            <person name="Stegniy V.N."/>
            <person name="Sharakhova M.V."/>
            <person name="Sharakhov I.V."/>
        </authorList>
    </citation>
    <scope>NUCLEOTIDE SEQUENCE [LARGE SCALE GENOMIC DNA]</scope>
    <source>
        <strain evidence="7 8">ALBI9_A</strain>
    </source>
</reference>
<evidence type="ECO:0000256" key="5">
    <source>
        <dbReference type="SAM" id="SignalP"/>
    </source>
</evidence>
<feature type="signal peptide" evidence="5">
    <location>
        <begin position="1"/>
        <end position="21"/>
    </location>
</feature>
<evidence type="ECO:0000256" key="2">
    <source>
        <dbReference type="ARBA" id="ARBA00010701"/>
    </source>
</evidence>
<dbReference type="GeneID" id="118458731"/>
<dbReference type="SUPFAM" id="SSF53474">
    <property type="entry name" value="alpha/beta-Hydrolases"/>
    <property type="match status" value="1"/>
</dbReference>
<dbReference type="PANTHER" id="PTHR11610:SF151">
    <property type="entry name" value="PHOSPHOLIPASE A1 MEMBER A-LIKE PROTEIN"/>
    <property type="match status" value="1"/>
</dbReference>
<accession>A0A8W7JVQ3</accession>
<dbReference type="InterPro" id="IPR029058">
    <property type="entry name" value="AB_hydrolase_fold"/>
</dbReference>
<dbReference type="Proteomes" id="UP000069272">
    <property type="component" value="Chromosome 2R"/>
</dbReference>
<comment type="similarity">
    <text evidence="2 4">Belongs to the AB hydrolase superfamily. Lipase family.</text>
</comment>
<dbReference type="PANTHER" id="PTHR11610">
    <property type="entry name" value="LIPASE"/>
    <property type="match status" value="1"/>
</dbReference>
<evidence type="ECO:0000256" key="4">
    <source>
        <dbReference type="RuleBase" id="RU004262"/>
    </source>
</evidence>
<dbReference type="KEGG" id="aali:118458731"/>
<dbReference type="CDD" id="cd00707">
    <property type="entry name" value="Pancreat_lipase_like"/>
    <property type="match status" value="1"/>
</dbReference>
<dbReference type="InterPro" id="IPR013818">
    <property type="entry name" value="Lipase"/>
</dbReference>
<dbReference type="PRINTS" id="PR00821">
    <property type="entry name" value="TAGLIPASE"/>
</dbReference>